<dbReference type="HOGENOM" id="CLU_1370647_0_0_0"/>
<dbReference type="Gene3D" id="3.30.70.3420">
    <property type="match status" value="1"/>
</dbReference>
<protein>
    <submittedName>
        <fullName evidence="1">Uncharacterized protein</fullName>
    </submittedName>
</protein>
<organism evidence="1 2">
    <name type="scientific">Koribacter versatilis (strain Ellin345)</name>
    <dbReference type="NCBI Taxonomy" id="204669"/>
    <lineage>
        <taxon>Bacteria</taxon>
        <taxon>Pseudomonadati</taxon>
        <taxon>Acidobacteriota</taxon>
        <taxon>Terriglobia</taxon>
        <taxon>Terriglobales</taxon>
        <taxon>Candidatus Korobacteraceae</taxon>
        <taxon>Candidatus Korobacter</taxon>
    </lineage>
</organism>
<name>Q1IQA1_KORVE</name>
<dbReference type="Proteomes" id="UP000002432">
    <property type="component" value="Chromosome"/>
</dbReference>
<dbReference type="EnsemblBacteria" id="ABF40949">
    <property type="protein sequence ID" value="ABF40949"/>
    <property type="gene ID" value="Acid345_1948"/>
</dbReference>
<gene>
    <name evidence="1" type="ordered locus">Acid345_1948</name>
</gene>
<sequence length="199" mass="22885">MAGNIDDRSLSHADAVVHVAAECADIVRAFCVEASEMFGPNVRIRSGVVRPTLYTGGAMQQFAYENQVRQQSGNTMPHVFLVPMCKTSEWWAKDWMERHTYFLPRYNWRGAKLKDGHALAAAPGIPHLYRRTYKHQVMPAPQGEYDFLNYFECADSGVPIFHEVCAALRDQRRNPEWHFVREGPTWRGHRASTWAELFD</sequence>
<accession>Q1IQA1</accession>
<dbReference type="KEGG" id="aba:Acid345_1948"/>
<evidence type="ECO:0000313" key="1">
    <source>
        <dbReference type="EMBL" id="ABF40949.1"/>
    </source>
</evidence>
<keyword evidence="2" id="KW-1185">Reference proteome</keyword>
<dbReference type="AlphaFoldDB" id="Q1IQA1"/>
<proteinExistence type="predicted"/>
<dbReference type="STRING" id="204669.Acid345_1948"/>
<reference evidence="1 2" key="1">
    <citation type="journal article" date="2009" name="Appl. Environ. Microbiol.">
        <title>Three genomes from the phylum Acidobacteria provide insight into the lifestyles of these microorganisms in soils.</title>
        <authorList>
            <person name="Ward N.L."/>
            <person name="Challacombe J.F."/>
            <person name="Janssen P.H."/>
            <person name="Henrissat B."/>
            <person name="Coutinho P.M."/>
            <person name="Wu M."/>
            <person name="Xie G."/>
            <person name="Haft D.H."/>
            <person name="Sait M."/>
            <person name="Badger J."/>
            <person name="Barabote R.D."/>
            <person name="Bradley B."/>
            <person name="Brettin T.S."/>
            <person name="Brinkac L.M."/>
            <person name="Bruce D."/>
            <person name="Creasy T."/>
            <person name="Daugherty S.C."/>
            <person name="Davidsen T.M."/>
            <person name="DeBoy R.T."/>
            <person name="Detter J.C."/>
            <person name="Dodson R.J."/>
            <person name="Durkin A.S."/>
            <person name="Ganapathy A."/>
            <person name="Gwinn-Giglio M."/>
            <person name="Han C.S."/>
            <person name="Khouri H."/>
            <person name="Kiss H."/>
            <person name="Kothari S.P."/>
            <person name="Madupu R."/>
            <person name="Nelson K.E."/>
            <person name="Nelson W.C."/>
            <person name="Paulsen I."/>
            <person name="Penn K."/>
            <person name="Ren Q."/>
            <person name="Rosovitz M.J."/>
            <person name="Selengut J.D."/>
            <person name="Shrivastava S."/>
            <person name="Sullivan S.A."/>
            <person name="Tapia R."/>
            <person name="Thompson L.S."/>
            <person name="Watkins K.L."/>
            <person name="Yang Q."/>
            <person name="Yu C."/>
            <person name="Zafar N."/>
            <person name="Zhou L."/>
            <person name="Kuske C.R."/>
        </authorList>
    </citation>
    <scope>NUCLEOTIDE SEQUENCE [LARGE SCALE GENOMIC DNA]</scope>
    <source>
        <strain evidence="1 2">Ellin345</strain>
    </source>
</reference>
<evidence type="ECO:0000313" key="2">
    <source>
        <dbReference type="Proteomes" id="UP000002432"/>
    </source>
</evidence>
<dbReference type="EMBL" id="CP000360">
    <property type="protein sequence ID" value="ABF40949.1"/>
    <property type="molecule type" value="Genomic_DNA"/>
</dbReference>